<organism evidence="1">
    <name type="scientific">Parabacteroides merdae</name>
    <dbReference type="NCBI Taxonomy" id="46503"/>
    <lineage>
        <taxon>Bacteria</taxon>
        <taxon>Pseudomonadati</taxon>
        <taxon>Bacteroidota</taxon>
        <taxon>Bacteroidia</taxon>
        <taxon>Bacteroidales</taxon>
        <taxon>Tannerellaceae</taxon>
        <taxon>Parabacteroides</taxon>
    </lineage>
</organism>
<dbReference type="RefSeq" id="WP_229032837.1">
    <property type="nucleotide sequence ID" value="NZ_BAABZJ010000001.1"/>
</dbReference>
<gene>
    <name evidence="1" type="ORF">PMLFYP103_03459</name>
</gene>
<dbReference type="EMBL" id="CACRUV010000050">
    <property type="protein sequence ID" value="VYU72343.1"/>
    <property type="molecule type" value="Genomic_DNA"/>
</dbReference>
<reference evidence="1" key="1">
    <citation type="submission" date="2019-11" db="EMBL/GenBank/DDBJ databases">
        <authorList>
            <person name="Feng L."/>
        </authorList>
    </citation>
    <scope>NUCLEOTIDE SEQUENCE</scope>
    <source>
        <strain evidence="1">PmerdaeLFYP103</strain>
    </source>
</reference>
<name>A0A6N3H7J3_9BACT</name>
<proteinExistence type="predicted"/>
<evidence type="ECO:0008006" key="2">
    <source>
        <dbReference type="Google" id="ProtNLM"/>
    </source>
</evidence>
<accession>A0A6N3H7J3</accession>
<protein>
    <recommendedName>
        <fullName evidence="2">Lipoprotein</fullName>
    </recommendedName>
</protein>
<evidence type="ECO:0000313" key="1">
    <source>
        <dbReference type="EMBL" id="VYU72343.1"/>
    </source>
</evidence>
<sequence>MMRFVGIVLLIGLVAGCSPKQPVPVRIGYVETDVPSSSQCVEITGAFQGRPYQLRMAYSQNGKVSYKILNETPCIMQDTVLRLQMAVEPVHKHTARFTLNVDSLQITKEIELEDVLHCILLETYPDRPFSTSDTIPLTSYTSGALREILVDGKLLQGGSYCDVRNAKLSPQEWHKAFDMKEYIWFELLFVGK</sequence>
<dbReference type="AlphaFoldDB" id="A0A6N3H7J3"/>
<dbReference type="PROSITE" id="PS51257">
    <property type="entry name" value="PROKAR_LIPOPROTEIN"/>
    <property type="match status" value="1"/>
</dbReference>